<dbReference type="InterPro" id="IPR036890">
    <property type="entry name" value="HATPase_C_sf"/>
</dbReference>
<feature type="region of interest" description="Disordered" evidence="9">
    <location>
        <begin position="213"/>
        <end position="247"/>
    </location>
</feature>
<comment type="caution">
    <text evidence="11">The sequence shown here is derived from an EMBL/GenBank/DDBJ whole genome shotgun (WGS) entry which is preliminary data.</text>
</comment>
<evidence type="ECO:0000259" key="10">
    <source>
        <dbReference type="Pfam" id="PF10436"/>
    </source>
</evidence>
<dbReference type="AlphaFoldDB" id="A0A9P6W1G7"/>
<dbReference type="OrthoDB" id="3264224at2759"/>
<comment type="similarity">
    <text evidence="1 8">Belongs to the PDK/BCKDK protein kinase family.</text>
</comment>
<dbReference type="GO" id="GO:0005759">
    <property type="term" value="C:mitochondrial matrix"/>
    <property type="evidence" value="ECO:0007669"/>
    <property type="project" value="UniProtKB-SubCell"/>
</dbReference>
<dbReference type="Gene3D" id="1.20.140.20">
    <property type="entry name" value="Alpha-ketoacid/pyruvate dehydrogenase kinase, N-terminal domain"/>
    <property type="match status" value="1"/>
</dbReference>
<gene>
    <name evidence="11" type="ORF">C6P46_003699</name>
</gene>
<comment type="subcellular location">
    <subcellularLocation>
        <location evidence="8">Mitochondrion matrix</location>
    </subcellularLocation>
</comment>
<evidence type="ECO:0000256" key="9">
    <source>
        <dbReference type="SAM" id="MobiDB-lite"/>
    </source>
</evidence>
<dbReference type="EC" id="2.7.11.-" evidence="8"/>
<reference evidence="11 12" key="1">
    <citation type="submission" date="2020-11" db="EMBL/GenBank/DDBJ databases">
        <title>Kefir isolates.</title>
        <authorList>
            <person name="Marcisauskas S."/>
            <person name="Kim Y."/>
            <person name="Blasche S."/>
        </authorList>
    </citation>
    <scope>NUCLEOTIDE SEQUENCE [LARGE SCALE GENOMIC DNA]</scope>
    <source>
        <strain evidence="11 12">KR</strain>
    </source>
</reference>
<proteinExistence type="inferred from homology"/>
<evidence type="ECO:0000313" key="11">
    <source>
        <dbReference type="EMBL" id="KAG0661994.1"/>
    </source>
</evidence>
<evidence type="ECO:0000256" key="4">
    <source>
        <dbReference type="ARBA" id="ARBA00022741"/>
    </source>
</evidence>
<dbReference type="Gene3D" id="3.30.565.10">
    <property type="entry name" value="Histidine kinase-like ATPase, C-terminal domain"/>
    <property type="match status" value="1"/>
</dbReference>
<keyword evidence="7 8" id="KW-0496">Mitochondrion</keyword>
<dbReference type="PANTHER" id="PTHR11947">
    <property type="entry name" value="PYRUVATE DEHYDROGENASE KINASE"/>
    <property type="match status" value="1"/>
</dbReference>
<dbReference type="Proteomes" id="UP000777482">
    <property type="component" value="Unassembled WGS sequence"/>
</dbReference>
<sequence length="480" mass="51171">MMLRRAGAVVRPHAWRTAAACCPRYAARLLSSAAPATPAAASVPRSSTPTNHDLITRYSQSPTRTVTFADLMMYGNPPLDEQTLLQSAERTRSELMAGLARRVSQHLSLPFLPATNPSLAKVHSLYSSAFSLLSEIPEVTSLADNDKLCAAVAQMVEEHRDNIPLLAKGFKECRKYLPDATITDFLDRAIRNRISLRLIAEQHLSLSAASLPHLRPSDPSAVSSAPKDLRFEPAARPPSSSASGTSRVGVLDLALSPHELVSTCAEYVTLLCESTYGVAPGYRIEGADPSTTVGSVGSHLEYIMTELLKNAFRATVEHNVPKRDDEDGADDDPDVFRFDDLPHAHMMKSDFPEVVITIGVVPGAMTIRIRDRGGGVPPENLANVFSYAFTSVPLLPDPDSDPDSPAAASYGGTSNAGYLGGVGGGPQGGESALQTNVGTLAGLGFGLPLARIYAGYFGGSLDLVSMYGWGTDVYCVIKTV</sequence>
<evidence type="ECO:0000256" key="3">
    <source>
        <dbReference type="ARBA" id="ARBA00022679"/>
    </source>
</evidence>
<dbReference type="InterPro" id="IPR036784">
    <property type="entry name" value="AK/P_DHK_N_sf"/>
</dbReference>
<dbReference type="SUPFAM" id="SSF69012">
    <property type="entry name" value="alpha-ketoacid dehydrogenase kinase, N-terminal domain"/>
    <property type="match status" value="1"/>
</dbReference>
<dbReference type="Pfam" id="PF10436">
    <property type="entry name" value="BCDHK_Adom3"/>
    <property type="match status" value="1"/>
</dbReference>
<keyword evidence="4 8" id="KW-0547">Nucleotide-binding</keyword>
<dbReference type="InterPro" id="IPR039028">
    <property type="entry name" value="BCKD/PDK"/>
</dbReference>
<dbReference type="InterPro" id="IPR018955">
    <property type="entry name" value="BCDHK/PDK_N"/>
</dbReference>
<evidence type="ECO:0000313" key="12">
    <source>
        <dbReference type="Proteomes" id="UP000777482"/>
    </source>
</evidence>
<evidence type="ECO:0000256" key="1">
    <source>
        <dbReference type="ARBA" id="ARBA00006155"/>
    </source>
</evidence>
<evidence type="ECO:0000256" key="7">
    <source>
        <dbReference type="ARBA" id="ARBA00023128"/>
    </source>
</evidence>
<evidence type="ECO:0000256" key="5">
    <source>
        <dbReference type="ARBA" id="ARBA00022777"/>
    </source>
</evidence>
<organism evidence="11 12">
    <name type="scientific">Rhodotorula mucilaginosa</name>
    <name type="common">Yeast</name>
    <name type="synonym">Rhodotorula rubra</name>
    <dbReference type="NCBI Taxonomy" id="5537"/>
    <lineage>
        <taxon>Eukaryota</taxon>
        <taxon>Fungi</taxon>
        <taxon>Dikarya</taxon>
        <taxon>Basidiomycota</taxon>
        <taxon>Pucciniomycotina</taxon>
        <taxon>Microbotryomycetes</taxon>
        <taxon>Sporidiobolales</taxon>
        <taxon>Sporidiobolaceae</taxon>
        <taxon>Rhodotorula</taxon>
    </lineage>
</organism>
<evidence type="ECO:0000256" key="8">
    <source>
        <dbReference type="RuleBase" id="RU366032"/>
    </source>
</evidence>
<evidence type="ECO:0000256" key="2">
    <source>
        <dbReference type="ARBA" id="ARBA00022553"/>
    </source>
</evidence>
<name>A0A9P6W1G7_RHOMI</name>
<accession>A0A9P6W1G7</accession>
<feature type="domain" description="Branched-chain alpha-ketoacid dehydrogenase kinase/Pyruvate dehydrogenase kinase N-terminal" evidence="10">
    <location>
        <begin position="66"/>
        <end position="212"/>
    </location>
</feature>
<protein>
    <recommendedName>
        <fullName evidence="8">Protein-serine/threonine kinase</fullName>
        <ecNumber evidence="8">2.7.11.-</ecNumber>
    </recommendedName>
</protein>
<evidence type="ECO:0000256" key="6">
    <source>
        <dbReference type="ARBA" id="ARBA00022840"/>
    </source>
</evidence>
<dbReference type="GO" id="GO:0005524">
    <property type="term" value="F:ATP binding"/>
    <property type="evidence" value="ECO:0007669"/>
    <property type="project" value="UniProtKB-UniRule"/>
</dbReference>
<dbReference type="GO" id="GO:0004740">
    <property type="term" value="F:pyruvate dehydrogenase (acetyl-transferring) kinase activity"/>
    <property type="evidence" value="ECO:0007669"/>
    <property type="project" value="TreeGrafter"/>
</dbReference>
<dbReference type="SUPFAM" id="SSF55874">
    <property type="entry name" value="ATPase domain of HSP90 chaperone/DNA topoisomerase II/histidine kinase"/>
    <property type="match status" value="1"/>
</dbReference>
<dbReference type="PANTHER" id="PTHR11947:SF20">
    <property type="entry name" value="[3-METHYL-2-OXOBUTANOATE DEHYDROGENASE [LIPOAMIDE]] KINASE, MITOCHONDRIAL"/>
    <property type="match status" value="1"/>
</dbReference>
<dbReference type="GO" id="GO:0010906">
    <property type="term" value="P:regulation of glucose metabolic process"/>
    <property type="evidence" value="ECO:0007669"/>
    <property type="project" value="TreeGrafter"/>
</dbReference>
<keyword evidence="12" id="KW-1185">Reference proteome</keyword>
<dbReference type="EMBL" id="PUHQ01000030">
    <property type="protein sequence ID" value="KAG0661994.1"/>
    <property type="molecule type" value="Genomic_DNA"/>
</dbReference>
<keyword evidence="6 8" id="KW-0067">ATP-binding</keyword>
<keyword evidence="3 8" id="KW-0808">Transferase</keyword>
<keyword evidence="2" id="KW-0597">Phosphoprotein</keyword>
<keyword evidence="5 8" id="KW-0418">Kinase</keyword>